<organism evidence="3 4">
    <name type="scientific">Phytophthora ramorum</name>
    <name type="common">Sudden oak death agent</name>
    <dbReference type="NCBI Taxonomy" id="164328"/>
    <lineage>
        <taxon>Eukaryota</taxon>
        <taxon>Sar</taxon>
        <taxon>Stramenopiles</taxon>
        <taxon>Oomycota</taxon>
        <taxon>Peronosporomycetes</taxon>
        <taxon>Peronosporales</taxon>
        <taxon>Peronosporaceae</taxon>
        <taxon>Phytophthora</taxon>
    </lineage>
</organism>
<dbReference type="HOGENOM" id="CLU_1206860_0_0_1"/>
<dbReference type="InParanoid" id="H3H3H3"/>
<evidence type="ECO:0008006" key="5">
    <source>
        <dbReference type="Google" id="ProtNLM"/>
    </source>
</evidence>
<keyword evidence="4" id="KW-1185">Reference proteome</keyword>
<dbReference type="eggNOG" id="ENOG502RRZW">
    <property type="taxonomic scope" value="Eukaryota"/>
</dbReference>
<name>H3H3H3_PHYRM</name>
<feature type="compositionally biased region" description="Basic residues" evidence="1">
    <location>
        <begin position="173"/>
        <end position="195"/>
    </location>
</feature>
<reference evidence="4" key="1">
    <citation type="journal article" date="2006" name="Science">
        <title>Phytophthora genome sequences uncover evolutionary origins and mechanisms of pathogenesis.</title>
        <authorList>
            <person name="Tyler B.M."/>
            <person name="Tripathy S."/>
            <person name="Zhang X."/>
            <person name="Dehal P."/>
            <person name="Jiang R.H."/>
            <person name="Aerts A."/>
            <person name="Arredondo F.D."/>
            <person name="Baxter L."/>
            <person name="Bensasson D."/>
            <person name="Beynon J.L."/>
            <person name="Chapman J."/>
            <person name="Damasceno C.M."/>
            <person name="Dorrance A.E."/>
            <person name="Dou D."/>
            <person name="Dickerman A.W."/>
            <person name="Dubchak I.L."/>
            <person name="Garbelotto M."/>
            <person name="Gijzen M."/>
            <person name="Gordon S.G."/>
            <person name="Govers F."/>
            <person name="Grunwald N.J."/>
            <person name="Huang W."/>
            <person name="Ivors K.L."/>
            <person name="Jones R.W."/>
            <person name="Kamoun S."/>
            <person name="Krampis K."/>
            <person name="Lamour K.H."/>
            <person name="Lee M.K."/>
            <person name="McDonald W.H."/>
            <person name="Medina M."/>
            <person name="Meijer H.J."/>
            <person name="Nordberg E.K."/>
            <person name="Maclean D.J."/>
            <person name="Ospina-Giraldo M.D."/>
            <person name="Morris P.F."/>
            <person name="Phuntumart V."/>
            <person name="Putnam N.H."/>
            <person name="Rash S."/>
            <person name="Rose J.K."/>
            <person name="Sakihama Y."/>
            <person name="Salamov A.A."/>
            <person name="Savidor A."/>
            <person name="Scheuring C.F."/>
            <person name="Smith B.M."/>
            <person name="Sobral B.W."/>
            <person name="Terry A."/>
            <person name="Torto-Alalibo T.A."/>
            <person name="Win J."/>
            <person name="Xu Z."/>
            <person name="Zhang H."/>
            <person name="Grigoriev I.V."/>
            <person name="Rokhsar D.S."/>
            <person name="Boore J.L."/>
        </authorList>
    </citation>
    <scope>NUCLEOTIDE SEQUENCE [LARGE SCALE GENOMIC DNA]</scope>
    <source>
        <strain evidence="4">Pr102</strain>
    </source>
</reference>
<feature type="chain" id="PRO_5003587084" description="RxLR effector protein" evidence="2">
    <location>
        <begin position="20"/>
        <end position="230"/>
    </location>
</feature>
<keyword evidence="2" id="KW-0732">Signal</keyword>
<feature type="region of interest" description="Disordered" evidence="1">
    <location>
        <begin position="44"/>
        <end position="230"/>
    </location>
</feature>
<evidence type="ECO:0000313" key="3">
    <source>
        <dbReference type="EnsemblProtists" id="Phyra85048"/>
    </source>
</evidence>
<feature type="compositionally biased region" description="Low complexity" evidence="1">
    <location>
        <begin position="123"/>
        <end position="149"/>
    </location>
</feature>
<dbReference type="STRING" id="164328.H3H3H3"/>
<accession>H3H3H3</accession>
<feature type="compositionally biased region" description="Basic and acidic residues" evidence="1">
    <location>
        <begin position="150"/>
        <end position="159"/>
    </location>
</feature>
<sequence>MQIVSTLAFMLLAATYTFAEPERKLLRSGYDSPINFSDLTRLADTSQKHGSPSGVPGVDSTTKSGPLPGADSLPIGGRSGLQSLTGGNGLNSVGKDGKLPSLPISGGSSTRLNKGFLGGPDNLSGLTDGLGLPPTTTTSTRGKKTYSSGDVDKSEDRALTRLKTTPSPSPKQRSMKTKKKTTTNKKKSTNKKKTTKTNQMKMFPNKFPRPNVKKTPTPDPEKSPVKRLVV</sequence>
<dbReference type="Proteomes" id="UP000005238">
    <property type="component" value="Unassembled WGS sequence"/>
</dbReference>
<feature type="signal peptide" evidence="2">
    <location>
        <begin position="1"/>
        <end position="19"/>
    </location>
</feature>
<feature type="compositionally biased region" description="Polar residues" evidence="1">
    <location>
        <begin position="162"/>
        <end position="172"/>
    </location>
</feature>
<proteinExistence type="predicted"/>
<protein>
    <recommendedName>
        <fullName evidence="5">RxLR effector protein</fullName>
    </recommendedName>
</protein>
<evidence type="ECO:0000313" key="4">
    <source>
        <dbReference type="Proteomes" id="UP000005238"/>
    </source>
</evidence>
<dbReference type="EnsemblProtists" id="Phyra85048">
    <property type="protein sequence ID" value="Phyra85048"/>
    <property type="gene ID" value="Phyra85048"/>
</dbReference>
<evidence type="ECO:0000256" key="2">
    <source>
        <dbReference type="SAM" id="SignalP"/>
    </source>
</evidence>
<dbReference type="EMBL" id="DS566133">
    <property type="status" value="NOT_ANNOTATED_CDS"/>
    <property type="molecule type" value="Genomic_DNA"/>
</dbReference>
<evidence type="ECO:0000256" key="1">
    <source>
        <dbReference type="SAM" id="MobiDB-lite"/>
    </source>
</evidence>
<reference evidence="3" key="2">
    <citation type="submission" date="2015-06" db="UniProtKB">
        <authorList>
            <consortium name="EnsemblProtists"/>
        </authorList>
    </citation>
    <scope>IDENTIFICATION</scope>
    <source>
        <strain evidence="3">Pr102</strain>
    </source>
</reference>
<dbReference type="OMA" id="PKKNSHT"/>
<dbReference type="AlphaFoldDB" id="H3H3H3"/>